<dbReference type="EMBL" id="CANTFM010000337">
    <property type="protein sequence ID" value="CAI5718832.1"/>
    <property type="molecule type" value="Genomic_DNA"/>
</dbReference>
<gene>
    <name evidence="1" type="ORF">PDE001_LOCUS1940</name>
</gene>
<protein>
    <submittedName>
        <fullName evidence="1">Uncharacterized protein</fullName>
    </submittedName>
</protein>
<organism evidence="1 2">
    <name type="scientific">Peronospora destructor</name>
    <dbReference type="NCBI Taxonomy" id="86335"/>
    <lineage>
        <taxon>Eukaryota</taxon>
        <taxon>Sar</taxon>
        <taxon>Stramenopiles</taxon>
        <taxon>Oomycota</taxon>
        <taxon>Peronosporomycetes</taxon>
        <taxon>Peronosporales</taxon>
        <taxon>Peronosporaceae</taxon>
        <taxon>Peronospora</taxon>
    </lineage>
</organism>
<dbReference type="AlphaFoldDB" id="A0AAV0TC45"/>
<name>A0AAV0TC45_9STRA</name>
<proteinExistence type="predicted"/>
<evidence type="ECO:0000313" key="2">
    <source>
        <dbReference type="Proteomes" id="UP001162029"/>
    </source>
</evidence>
<keyword evidence="2" id="KW-1185">Reference proteome</keyword>
<reference evidence="1" key="1">
    <citation type="submission" date="2022-12" db="EMBL/GenBank/DDBJ databases">
        <authorList>
            <person name="Webb A."/>
        </authorList>
    </citation>
    <scope>NUCLEOTIDE SEQUENCE</scope>
    <source>
        <strain evidence="1">Pd1</strain>
    </source>
</reference>
<sequence>MDLGSVVVLLEKEVMDSVVHFEMETEEHVDENPVNVTEFHVVWYQNSDSDHETETVHVVHVHPVMETDYDSVISAIVIVQSVDCDLSETRTTIVRSLWDVAEASDGSSFPREPRRRRPAISCHPTIHCAYGSWPSLHRVAWRRPPQH</sequence>
<accession>A0AAV0TC45</accession>
<comment type="caution">
    <text evidence="1">The sequence shown here is derived from an EMBL/GenBank/DDBJ whole genome shotgun (WGS) entry which is preliminary data.</text>
</comment>
<evidence type="ECO:0000313" key="1">
    <source>
        <dbReference type="EMBL" id="CAI5718832.1"/>
    </source>
</evidence>
<dbReference type="Proteomes" id="UP001162029">
    <property type="component" value="Unassembled WGS sequence"/>
</dbReference>